<gene>
    <name evidence="7" type="ORF">DVH24_021328</name>
</gene>
<dbReference type="GO" id="GO:0003677">
    <property type="term" value="F:DNA binding"/>
    <property type="evidence" value="ECO:0007669"/>
    <property type="project" value="UniProtKB-KW"/>
</dbReference>
<feature type="zinc finger region" description="C3H1-type" evidence="5">
    <location>
        <begin position="33"/>
        <end position="61"/>
    </location>
</feature>
<dbReference type="PANTHER" id="PTHR12506">
    <property type="entry name" value="PROTEIN PHOSPHATASE RELATED"/>
    <property type="match status" value="1"/>
</dbReference>
<sequence length="88" mass="9974">MWGCDWGFVLVYGGIVEQMWQLGLTSSESYPEKPGVPNCVYYMRTGFCGYGGRCQYNHPHDRGASYRGLPSESGGNLYVRCVKLDYCR</sequence>
<evidence type="ECO:0000256" key="3">
    <source>
        <dbReference type="ARBA" id="ARBA00022833"/>
    </source>
</evidence>
<dbReference type="GO" id="GO:0003729">
    <property type="term" value="F:mRNA binding"/>
    <property type="evidence" value="ECO:0007669"/>
    <property type="project" value="UniProtKB-ARBA"/>
</dbReference>
<dbReference type="SUPFAM" id="SSF90229">
    <property type="entry name" value="CCCH zinc finger"/>
    <property type="match status" value="1"/>
</dbReference>
<dbReference type="InterPro" id="IPR000571">
    <property type="entry name" value="Znf_CCCH"/>
</dbReference>
<dbReference type="STRING" id="3750.A0A498JWQ9"/>
<comment type="caution">
    <text evidence="7">The sequence shown here is derived from an EMBL/GenBank/DDBJ whole genome shotgun (WGS) entry which is preliminary data.</text>
</comment>
<evidence type="ECO:0000256" key="4">
    <source>
        <dbReference type="ARBA" id="ARBA00023125"/>
    </source>
</evidence>
<evidence type="ECO:0000313" key="7">
    <source>
        <dbReference type="EMBL" id="RXH99526.1"/>
    </source>
</evidence>
<keyword evidence="3 5" id="KW-0862">Zinc</keyword>
<keyword evidence="2 5" id="KW-0863">Zinc-finger</keyword>
<dbReference type="Pfam" id="PF00642">
    <property type="entry name" value="zf-CCCH"/>
    <property type="match status" value="1"/>
</dbReference>
<keyword evidence="8" id="KW-1185">Reference proteome</keyword>
<protein>
    <recommendedName>
        <fullName evidence="6">C3H1-type domain-containing protein</fullName>
    </recommendedName>
</protein>
<dbReference type="PANTHER" id="PTHR12506:SF43">
    <property type="entry name" value="ZINC FINGER CCCH DOMAIN-CONTAINING PROTEIN 32"/>
    <property type="match status" value="1"/>
</dbReference>
<keyword evidence="1 5" id="KW-0479">Metal-binding</keyword>
<evidence type="ECO:0000256" key="5">
    <source>
        <dbReference type="PROSITE-ProRule" id="PRU00723"/>
    </source>
</evidence>
<organism evidence="7 8">
    <name type="scientific">Malus domestica</name>
    <name type="common">Apple</name>
    <name type="synonym">Pyrus malus</name>
    <dbReference type="NCBI Taxonomy" id="3750"/>
    <lineage>
        <taxon>Eukaryota</taxon>
        <taxon>Viridiplantae</taxon>
        <taxon>Streptophyta</taxon>
        <taxon>Embryophyta</taxon>
        <taxon>Tracheophyta</taxon>
        <taxon>Spermatophyta</taxon>
        <taxon>Magnoliopsida</taxon>
        <taxon>eudicotyledons</taxon>
        <taxon>Gunneridae</taxon>
        <taxon>Pentapetalae</taxon>
        <taxon>rosids</taxon>
        <taxon>fabids</taxon>
        <taxon>Rosales</taxon>
        <taxon>Rosaceae</taxon>
        <taxon>Amygdaloideae</taxon>
        <taxon>Maleae</taxon>
        <taxon>Malus</taxon>
    </lineage>
</organism>
<evidence type="ECO:0000256" key="2">
    <source>
        <dbReference type="ARBA" id="ARBA00022771"/>
    </source>
</evidence>
<dbReference type="EMBL" id="RDQH01000331">
    <property type="protein sequence ID" value="RXH99526.1"/>
    <property type="molecule type" value="Genomic_DNA"/>
</dbReference>
<dbReference type="Proteomes" id="UP000290289">
    <property type="component" value="Chromosome 5"/>
</dbReference>
<proteinExistence type="predicted"/>
<dbReference type="InterPro" id="IPR050974">
    <property type="entry name" value="Plant_ZF_CCCH"/>
</dbReference>
<reference evidence="7 8" key="1">
    <citation type="submission" date="2018-10" db="EMBL/GenBank/DDBJ databases">
        <title>A high-quality apple genome assembly.</title>
        <authorList>
            <person name="Hu J."/>
        </authorList>
    </citation>
    <scope>NUCLEOTIDE SEQUENCE [LARGE SCALE GENOMIC DNA]</scope>
    <source>
        <strain evidence="8">cv. HFTH1</strain>
        <tissue evidence="7">Young leaf</tissue>
    </source>
</reference>
<dbReference type="Gene3D" id="4.10.1000.10">
    <property type="entry name" value="Zinc finger, CCCH-type"/>
    <property type="match status" value="1"/>
</dbReference>
<evidence type="ECO:0000256" key="1">
    <source>
        <dbReference type="ARBA" id="ARBA00022723"/>
    </source>
</evidence>
<dbReference type="SMART" id="SM00356">
    <property type="entry name" value="ZnF_C3H1"/>
    <property type="match status" value="1"/>
</dbReference>
<dbReference type="InterPro" id="IPR036855">
    <property type="entry name" value="Znf_CCCH_sf"/>
</dbReference>
<evidence type="ECO:0000313" key="8">
    <source>
        <dbReference type="Proteomes" id="UP000290289"/>
    </source>
</evidence>
<dbReference type="PROSITE" id="PS50103">
    <property type="entry name" value="ZF_C3H1"/>
    <property type="match status" value="1"/>
</dbReference>
<feature type="domain" description="C3H1-type" evidence="6">
    <location>
        <begin position="33"/>
        <end position="61"/>
    </location>
</feature>
<keyword evidence="4" id="KW-0238">DNA-binding</keyword>
<dbReference type="AlphaFoldDB" id="A0A498JWQ9"/>
<name>A0A498JWQ9_MALDO</name>
<dbReference type="GO" id="GO:0008270">
    <property type="term" value="F:zinc ion binding"/>
    <property type="evidence" value="ECO:0007669"/>
    <property type="project" value="UniProtKB-KW"/>
</dbReference>
<accession>A0A498JWQ9</accession>
<evidence type="ECO:0000259" key="6">
    <source>
        <dbReference type="PROSITE" id="PS50103"/>
    </source>
</evidence>